<evidence type="ECO:0000313" key="9">
    <source>
        <dbReference type="Proteomes" id="UP001183222"/>
    </source>
</evidence>
<keyword evidence="9" id="KW-1185">Reference proteome</keyword>
<evidence type="ECO:0000256" key="3">
    <source>
        <dbReference type="ARBA" id="ARBA00012897"/>
    </source>
</evidence>
<evidence type="ECO:0000259" key="6">
    <source>
        <dbReference type="SMART" id="SM01002"/>
    </source>
</evidence>
<dbReference type="SMART" id="SM01002">
    <property type="entry name" value="AlaDh_PNT_C"/>
    <property type="match status" value="1"/>
</dbReference>
<name>A0ABU2K953_9ACTN</name>
<proteinExistence type="inferred from homology"/>
<keyword evidence="4 5" id="KW-0560">Oxidoreductase</keyword>
<protein>
    <recommendedName>
        <fullName evidence="3 5">Alanine dehydrogenase</fullName>
        <ecNumber evidence="3 5">1.4.1.1</ecNumber>
    </recommendedName>
</protein>
<evidence type="ECO:0000256" key="1">
    <source>
        <dbReference type="ARBA" id="ARBA00005206"/>
    </source>
</evidence>
<organism evidence="8 9">
    <name type="scientific">Blastococcus goldschmidtiae</name>
    <dbReference type="NCBI Taxonomy" id="3075546"/>
    <lineage>
        <taxon>Bacteria</taxon>
        <taxon>Bacillati</taxon>
        <taxon>Actinomycetota</taxon>
        <taxon>Actinomycetes</taxon>
        <taxon>Geodermatophilales</taxon>
        <taxon>Geodermatophilaceae</taxon>
        <taxon>Blastococcus</taxon>
    </lineage>
</organism>
<comment type="catalytic activity">
    <reaction evidence="5">
        <text>L-alanine + NAD(+) + H2O = pyruvate + NH4(+) + NADH + H(+)</text>
        <dbReference type="Rhea" id="RHEA:18405"/>
        <dbReference type="ChEBI" id="CHEBI:15361"/>
        <dbReference type="ChEBI" id="CHEBI:15377"/>
        <dbReference type="ChEBI" id="CHEBI:15378"/>
        <dbReference type="ChEBI" id="CHEBI:28938"/>
        <dbReference type="ChEBI" id="CHEBI:57540"/>
        <dbReference type="ChEBI" id="CHEBI:57945"/>
        <dbReference type="ChEBI" id="CHEBI:57972"/>
        <dbReference type="EC" id="1.4.1.1"/>
    </reaction>
</comment>
<evidence type="ECO:0000259" key="7">
    <source>
        <dbReference type="SMART" id="SM01003"/>
    </source>
</evidence>
<dbReference type="EMBL" id="JAVREI010000008">
    <property type="protein sequence ID" value="MDT0276725.1"/>
    <property type="molecule type" value="Genomic_DNA"/>
</dbReference>
<dbReference type="Pfam" id="PF05222">
    <property type="entry name" value="AlaDh_PNT_N"/>
    <property type="match status" value="1"/>
</dbReference>
<evidence type="ECO:0000256" key="2">
    <source>
        <dbReference type="ARBA" id="ARBA00005689"/>
    </source>
</evidence>
<dbReference type="InterPro" id="IPR007698">
    <property type="entry name" value="AlaDH/PNT_NAD(H)-bd"/>
</dbReference>
<dbReference type="EC" id="1.4.1.1" evidence="3 5"/>
<accession>A0ABU2K953</accession>
<feature type="domain" description="Alanine dehydrogenase/pyridine nucleotide transhydrogenase N-terminal" evidence="7">
    <location>
        <begin position="4"/>
        <end position="137"/>
    </location>
</feature>
<dbReference type="SUPFAM" id="SSF52283">
    <property type="entry name" value="Formate/glycerate dehydrogenase catalytic domain-like"/>
    <property type="match status" value="1"/>
</dbReference>
<comment type="similarity">
    <text evidence="2 5">Belongs to the AlaDH/PNT family.</text>
</comment>
<comment type="function">
    <text evidence="5">Catalyzes the reversible reductive amination of pyruvate to L-alanine.</text>
</comment>
<evidence type="ECO:0000256" key="5">
    <source>
        <dbReference type="PIRNR" id="PIRNR000183"/>
    </source>
</evidence>
<dbReference type="InterPro" id="IPR007886">
    <property type="entry name" value="AlaDH/PNT_N"/>
</dbReference>
<sequence>MNIGVPREIKPQERRVALTPDAVGDLTASGHDVFVEAGAGAGSAFPDAEYATAGAKILDSADEVWGQSELVCKVKEPVVPEFDRMQRGQALFTYLHLAASRPCTDGLLARGVTAIAYETVRGATGGLPLLAPMSEVAGRLASQVGAEALRTGADSRGMLLGGVPGTPPAKVVIIGAGVSGVAALQIALGLRADVTILDRDLDKLRQIDLRFGNQVTTLASTATTLEREVLAADLVIGAVLVAGARAPKLVTNSLVARMKRGSVLVDIAIDQGGCFEDSRPTTHEQPTFRVHDSVFYCVANMPGSVPNTATNALTNATLPYVRQLADKGWRAALRADDGLAEGLATWDGQLVSAPVGAAHGIATVPLATALA</sequence>
<dbReference type="GO" id="GO:0000286">
    <property type="term" value="F:alanine dehydrogenase activity"/>
    <property type="evidence" value="ECO:0007669"/>
    <property type="project" value="UniProtKB-EC"/>
</dbReference>
<dbReference type="NCBIfam" id="TIGR00518">
    <property type="entry name" value="alaDH"/>
    <property type="match status" value="1"/>
</dbReference>
<dbReference type="RefSeq" id="WP_311345543.1">
    <property type="nucleotide sequence ID" value="NZ_JAVREI010000008.1"/>
</dbReference>
<dbReference type="SUPFAM" id="SSF51735">
    <property type="entry name" value="NAD(P)-binding Rossmann-fold domains"/>
    <property type="match status" value="1"/>
</dbReference>
<dbReference type="PIRSF" id="PIRSF000183">
    <property type="entry name" value="Alanine_dh"/>
    <property type="match status" value="1"/>
</dbReference>
<dbReference type="Gene3D" id="3.40.50.720">
    <property type="entry name" value="NAD(P)-binding Rossmann-like Domain"/>
    <property type="match status" value="2"/>
</dbReference>
<dbReference type="InterPro" id="IPR036291">
    <property type="entry name" value="NAD(P)-bd_dom_sf"/>
</dbReference>
<dbReference type="Pfam" id="PF01262">
    <property type="entry name" value="AlaDh_PNT_C"/>
    <property type="match status" value="1"/>
</dbReference>
<evidence type="ECO:0000313" key="8">
    <source>
        <dbReference type="EMBL" id="MDT0276725.1"/>
    </source>
</evidence>
<keyword evidence="5" id="KW-0520">NAD</keyword>
<dbReference type="PANTHER" id="PTHR42795:SF1">
    <property type="entry name" value="ALANINE DEHYDROGENASE"/>
    <property type="match status" value="1"/>
</dbReference>
<dbReference type="PANTHER" id="PTHR42795">
    <property type="entry name" value="ALANINE DEHYDROGENASE"/>
    <property type="match status" value="1"/>
</dbReference>
<feature type="domain" description="Alanine dehydrogenase/pyridine nucleotide transhydrogenase NAD(H)-binding" evidence="6">
    <location>
        <begin position="149"/>
        <end position="297"/>
    </location>
</feature>
<dbReference type="CDD" id="cd05305">
    <property type="entry name" value="L-AlaDH"/>
    <property type="match status" value="1"/>
</dbReference>
<dbReference type="InterPro" id="IPR008141">
    <property type="entry name" value="Ala_DH"/>
</dbReference>
<comment type="caution">
    <text evidence="8">The sequence shown here is derived from an EMBL/GenBank/DDBJ whole genome shotgun (WGS) entry which is preliminary data.</text>
</comment>
<dbReference type="Proteomes" id="UP001183222">
    <property type="component" value="Unassembled WGS sequence"/>
</dbReference>
<comment type="pathway">
    <text evidence="1 5">Amino-acid degradation; L-alanine degradation via dehydrogenase pathway; NH(3) and pyruvate from L-alanine: step 1/1.</text>
</comment>
<reference evidence="9" key="1">
    <citation type="submission" date="2023-07" db="EMBL/GenBank/DDBJ databases">
        <title>30 novel species of actinomycetes from the DSMZ collection.</title>
        <authorList>
            <person name="Nouioui I."/>
        </authorList>
    </citation>
    <scope>NUCLEOTIDE SEQUENCE [LARGE SCALE GENOMIC DNA]</scope>
    <source>
        <strain evidence="9">DSM 46792</strain>
    </source>
</reference>
<dbReference type="SMART" id="SM01003">
    <property type="entry name" value="AlaDh_PNT_N"/>
    <property type="match status" value="1"/>
</dbReference>
<gene>
    <name evidence="8" type="primary">ald</name>
    <name evidence="8" type="ORF">RM425_12510</name>
</gene>
<evidence type="ECO:0000256" key="4">
    <source>
        <dbReference type="ARBA" id="ARBA00023002"/>
    </source>
</evidence>